<feature type="domain" description="Imm33-like" evidence="1">
    <location>
        <begin position="6"/>
        <end position="108"/>
    </location>
</feature>
<dbReference type="AlphaFoldDB" id="A0A2L0F935"/>
<gene>
    <name evidence="2" type="ORF">SOCE26_096260</name>
</gene>
<dbReference type="Pfam" id="PF24719">
    <property type="entry name" value="Imm33-like"/>
    <property type="match status" value="1"/>
</dbReference>
<dbReference type="RefSeq" id="WP_104986002.1">
    <property type="nucleotide sequence ID" value="NZ_CP012673.1"/>
</dbReference>
<proteinExistence type="predicted"/>
<protein>
    <recommendedName>
        <fullName evidence="1">Imm33-like domain-containing protein</fullName>
    </recommendedName>
</protein>
<evidence type="ECO:0000313" key="3">
    <source>
        <dbReference type="Proteomes" id="UP000238348"/>
    </source>
</evidence>
<accession>A0A2L0F935</accession>
<dbReference type="OrthoDB" id="7063432at2"/>
<dbReference type="InterPro" id="IPR056509">
    <property type="entry name" value="Imm33-like"/>
</dbReference>
<dbReference type="EMBL" id="CP012673">
    <property type="protein sequence ID" value="AUX48096.1"/>
    <property type="molecule type" value="Genomic_DNA"/>
</dbReference>
<evidence type="ECO:0000313" key="2">
    <source>
        <dbReference type="EMBL" id="AUX48096.1"/>
    </source>
</evidence>
<name>A0A2L0F935_SORCE</name>
<reference evidence="2 3" key="1">
    <citation type="submission" date="2015-09" db="EMBL/GenBank/DDBJ databases">
        <title>Sorangium comparison.</title>
        <authorList>
            <person name="Zaburannyi N."/>
            <person name="Bunk B."/>
            <person name="Overmann J."/>
            <person name="Mueller R."/>
        </authorList>
    </citation>
    <scope>NUCLEOTIDE SEQUENCE [LARGE SCALE GENOMIC DNA]</scope>
    <source>
        <strain evidence="2 3">So ce26</strain>
    </source>
</reference>
<dbReference type="Proteomes" id="UP000238348">
    <property type="component" value="Chromosome"/>
</dbReference>
<evidence type="ECO:0000259" key="1">
    <source>
        <dbReference type="Pfam" id="PF24719"/>
    </source>
</evidence>
<organism evidence="2 3">
    <name type="scientific">Sorangium cellulosum</name>
    <name type="common">Polyangium cellulosum</name>
    <dbReference type="NCBI Taxonomy" id="56"/>
    <lineage>
        <taxon>Bacteria</taxon>
        <taxon>Pseudomonadati</taxon>
        <taxon>Myxococcota</taxon>
        <taxon>Polyangia</taxon>
        <taxon>Polyangiales</taxon>
        <taxon>Polyangiaceae</taxon>
        <taxon>Sorangium</taxon>
    </lineage>
</organism>
<sequence>MNTQEEQRRVCERFGAAFVASPDSLKVGISPNVREGIVPLNGLRHIPEEDTTGWYIWAGEDLSQEPDFFQPLHVAHLIDWCPSVLRYLGLGPGWRFLVADGYEDVWFDQGILI</sequence>